<dbReference type="EMBL" id="BAAAKV010000030">
    <property type="protein sequence ID" value="GAA1175060.1"/>
    <property type="molecule type" value="Genomic_DNA"/>
</dbReference>
<dbReference type="Proteomes" id="UP001501371">
    <property type="component" value="Unassembled WGS sequence"/>
</dbReference>
<comment type="caution">
    <text evidence="1">The sequence shown here is derived from an EMBL/GenBank/DDBJ whole genome shotgun (WGS) entry which is preliminary data.</text>
</comment>
<protein>
    <submittedName>
        <fullName evidence="1">Uncharacterized protein</fullName>
    </submittedName>
</protein>
<sequence>MTGTPVGGTIPPLTGGERQWVVGRCWLYCARENVTVSWLGPVWSSGAQAPLFACSDCIVNLDRLVRQYLAAKDGYKDPRRYERMPLGALRSETGPL</sequence>
<proteinExistence type="predicted"/>
<dbReference type="RefSeq" id="WP_344277208.1">
    <property type="nucleotide sequence ID" value="NZ_BAAAKV010000030.1"/>
</dbReference>
<reference evidence="2" key="1">
    <citation type="journal article" date="2019" name="Int. J. Syst. Evol. Microbiol.">
        <title>The Global Catalogue of Microorganisms (GCM) 10K type strain sequencing project: providing services to taxonomists for standard genome sequencing and annotation.</title>
        <authorList>
            <consortium name="The Broad Institute Genomics Platform"/>
            <consortium name="The Broad Institute Genome Sequencing Center for Infectious Disease"/>
            <person name="Wu L."/>
            <person name="Ma J."/>
        </authorList>
    </citation>
    <scope>NUCLEOTIDE SEQUENCE [LARGE SCALE GENOMIC DNA]</scope>
    <source>
        <strain evidence="2">JCM 12696</strain>
    </source>
</reference>
<gene>
    <name evidence="1" type="ORF">GCM10009654_35330</name>
</gene>
<organism evidence="1 2">
    <name type="scientific">Streptomyces hebeiensis</name>
    <dbReference type="NCBI Taxonomy" id="229486"/>
    <lineage>
        <taxon>Bacteria</taxon>
        <taxon>Bacillati</taxon>
        <taxon>Actinomycetota</taxon>
        <taxon>Actinomycetes</taxon>
        <taxon>Kitasatosporales</taxon>
        <taxon>Streptomycetaceae</taxon>
        <taxon>Streptomyces</taxon>
    </lineage>
</organism>
<keyword evidence="2" id="KW-1185">Reference proteome</keyword>
<name>A0ABP4FG17_9ACTN</name>
<accession>A0ABP4FG17</accession>
<evidence type="ECO:0000313" key="2">
    <source>
        <dbReference type="Proteomes" id="UP001501371"/>
    </source>
</evidence>
<evidence type="ECO:0000313" key="1">
    <source>
        <dbReference type="EMBL" id="GAA1175060.1"/>
    </source>
</evidence>